<proteinExistence type="predicted"/>
<evidence type="ECO:0000313" key="4">
    <source>
        <dbReference type="Proteomes" id="UP001054889"/>
    </source>
</evidence>
<keyword evidence="2" id="KW-1133">Transmembrane helix</keyword>
<dbReference type="Proteomes" id="UP001054889">
    <property type="component" value="Unassembled WGS sequence"/>
</dbReference>
<feature type="compositionally biased region" description="Low complexity" evidence="1">
    <location>
        <begin position="303"/>
        <end position="313"/>
    </location>
</feature>
<evidence type="ECO:0000313" key="3">
    <source>
        <dbReference type="EMBL" id="GJM93449.1"/>
    </source>
</evidence>
<name>A0AAV5C5M3_ELECO</name>
<keyword evidence="2" id="KW-0472">Membrane</keyword>
<gene>
    <name evidence="3" type="primary">ga10007</name>
    <name evidence="3" type="ORF">PR202_ga10007</name>
</gene>
<organism evidence="3 4">
    <name type="scientific">Eleusine coracana subsp. coracana</name>
    <dbReference type="NCBI Taxonomy" id="191504"/>
    <lineage>
        <taxon>Eukaryota</taxon>
        <taxon>Viridiplantae</taxon>
        <taxon>Streptophyta</taxon>
        <taxon>Embryophyta</taxon>
        <taxon>Tracheophyta</taxon>
        <taxon>Spermatophyta</taxon>
        <taxon>Magnoliopsida</taxon>
        <taxon>Liliopsida</taxon>
        <taxon>Poales</taxon>
        <taxon>Poaceae</taxon>
        <taxon>PACMAD clade</taxon>
        <taxon>Chloridoideae</taxon>
        <taxon>Cynodonteae</taxon>
        <taxon>Eleusininae</taxon>
        <taxon>Eleusine</taxon>
    </lineage>
</organism>
<dbReference type="AlphaFoldDB" id="A0AAV5C5M3"/>
<feature type="region of interest" description="Disordered" evidence="1">
    <location>
        <begin position="22"/>
        <end position="43"/>
    </location>
</feature>
<reference evidence="3" key="2">
    <citation type="submission" date="2021-12" db="EMBL/GenBank/DDBJ databases">
        <title>Resequencing data analysis of finger millet.</title>
        <authorList>
            <person name="Hatakeyama M."/>
            <person name="Aluri S."/>
            <person name="Balachadran M.T."/>
            <person name="Sivarajan S.R."/>
            <person name="Poveda L."/>
            <person name="Shimizu-Inatsugi R."/>
            <person name="Schlapbach R."/>
            <person name="Sreeman S.M."/>
            <person name="Shimizu K.K."/>
        </authorList>
    </citation>
    <scope>NUCLEOTIDE SEQUENCE</scope>
</reference>
<feature type="region of interest" description="Disordered" evidence="1">
    <location>
        <begin position="61"/>
        <end position="86"/>
    </location>
</feature>
<feature type="compositionally biased region" description="Low complexity" evidence="1">
    <location>
        <begin position="284"/>
        <end position="296"/>
    </location>
</feature>
<reference evidence="3" key="1">
    <citation type="journal article" date="2018" name="DNA Res.">
        <title>Multiple hybrid de novo genome assembly of finger millet, an orphan allotetraploid crop.</title>
        <authorList>
            <person name="Hatakeyama M."/>
            <person name="Aluri S."/>
            <person name="Balachadran M.T."/>
            <person name="Sivarajan S.R."/>
            <person name="Patrignani A."/>
            <person name="Gruter S."/>
            <person name="Poveda L."/>
            <person name="Shimizu-Inatsugi R."/>
            <person name="Baeten J."/>
            <person name="Francoijs K.J."/>
            <person name="Nataraja K.N."/>
            <person name="Reddy Y.A.N."/>
            <person name="Phadnis S."/>
            <person name="Ravikumar R.L."/>
            <person name="Schlapbach R."/>
            <person name="Sreeman S.M."/>
            <person name="Shimizu K.K."/>
        </authorList>
    </citation>
    <scope>NUCLEOTIDE SEQUENCE</scope>
</reference>
<feature type="transmembrane region" description="Helical" evidence="2">
    <location>
        <begin position="410"/>
        <end position="434"/>
    </location>
</feature>
<dbReference type="EMBL" id="BQKI01000004">
    <property type="protein sequence ID" value="GJM93449.1"/>
    <property type="molecule type" value="Genomic_DNA"/>
</dbReference>
<protein>
    <submittedName>
        <fullName evidence="3">Uncharacterized protein</fullName>
    </submittedName>
</protein>
<feature type="region of interest" description="Disordered" evidence="1">
    <location>
        <begin position="284"/>
        <end position="342"/>
    </location>
</feature>
<sequence length="435" mass="44902">MDHLQQLHRTAAAPPLFPVVVHHHHHHKQETTPPPTPISPAGTATALDTLLGALRATWTTASVSAPPPPSTSIQPLDSQSHQSGKDEHANDLILSAAGLLSSSSVSSDSQNAASSVLFGDTHFNSHVDFASLLADARNGCSNSCAAVGRSPAFLAKQQARKLFPSADIHAGTSGTASVYPILCTAANTSSSSTTPLHGARPVAISTTVHPTAHTSAAGPCSSPRATSVAMNAGVPPIGRAGSPAAAIRAHPKSASLARPSAPTTTFRGLTSPCTTERAWRYASPRATSAAYATTARSSRRPPFRAAASASDPPGAYSRKRWYSSSSPAPPMQRRTWGEERPDITACSRRSAAEAAEGARADLTAKSCPEAASAARDTTAPDAPRPSVCSRVQCLISAAAATMIDRCPLPLLSFFLCSMVVVACCCCSLANVVVVN</sequence>
<comment type="caution">
    <text evidence="3">The sequence shown here is derived from an EMBL/GenBank/DDBJ whole genome shotgun (WGS) entry which is preliminary data.</text>
</comment>
<keyword evidence="4" id="KW-1185">Reference proteome</keyword>
<accession>A0AAV5C5M3</accession>
<evidence type="ECO:0000256" key="1">
    <source>
        <dbReference type="SAM" id="MobiDB-lite"/>
    </source>
</evidence>
<evidence type="ECO:0000256" key="2">
    <source>
        <dbReference type="SAM" id="Phobius"/>
    </source>
</evidence>
<feature type="region of interest" description="Disordered" evidence="1">
    <location>
        <begin position="250"/>
        <end position="269"/>
    </location>
</feature>
<keyword evidence="2" id="KW-0812">Transmembrane</keyword>
<feature type="compositionally biased region" description="Polar residues" evidence="1">
    <location>
        <begin position="73"/>
        <end position="82"/>
    </location>
</feature>